<sequence length="362" mass="40150">MVSSQPFATQEDPQTLWYEQSTYDSAHLASVGYGIHVAVFSTVTYIMLKKRSHSIGANKQAWIGWLIFNFLLFAMGTINLACSIKFNQNAWINDREYPGGPFAYLIEQQSLPVVTLGNVASILASILADALLLYRAAILWDFVWYVIIPPALFFIACVILSILTVTQIALPTQIHWVPLSLAVWIILMIMPMWLSALIAGRICYQKAKVANVLGNEDVSTYTGICAILIESALPFTVISIILLGLFGSNNIGQNLFVPLMVQVECIAPEMIILRVMLGRAWTRHTLATGGERSPQLEMQFSTASQDHTSSSVSTTATGTGTGPSRDQDAGRMDDIHQDAKEEKKGTSRMKRCWKSPDREEQR</sequence>
<reference evidence="3" key="2">
    <citation type="journal article" date="2023" name="Proc. Natl. Acad. Sci. U.S.A.">
        <title>A global phylogenomic analysis of the shiitake genus Lentinula.</title>
        <authorList>
            <person name="Sierra-Patev S."/>
            <person name="Min B."/>
            <person name="Naranjo-Ortiz M."/>
            <person name="Looney B."/>
            <person name="Konkel Z."/>
            <person name="Slot J.C."/>
            <person name="Sakamoto Y."/>
            <person name="Steenwyk J.L."/>
            <person name="Rokas A."/>
            <person name="Carro J."/>
            <person name="Camarero S."/>
            <person name="Ferreira P."/>
            <person name="Molpeceres G."/>
            <person name="Ruiz-Duenas F.J."/>
            <person name="Serrano A."/>
            <person name="Henrissat B."/>
            <person name="Drula E."/>
            <person name="Hughes K.W."/>
            <person name="Mata J.L."/>
            <person name="Ishikawa N.K."/>
            <person name="Vargas-Isla R."/>
            <person name="Ushijima S."/>
            <person name="Smith C.A."/>
            <person name="Donoghue J."/>
            <person name="Ahrendt S."/>
            <person name="Andreopoulos W."/>
            <person name="He G."/>
            <person name="LaButti K."/>
            <person name="Lipzen A."/>
            <person name="Ng V."/>
            <person name="Riley R."/>
            <person name="Sandor L."/>
            <person name="Barry K."/>
            <person name="Martinez A.T."/>
            <person name="Xiao Y."/>
            <person name="Gibbons J.G."/>
            <person name="Terashima K."/>
            <person name="Grigoriev I.V."/>
            <person name="Hibbett D."/>
        </authorList>
    </citation>
    <scope>NUCLEOTIDE SEQUENCE</scope>
    <source>
        <strain evidence="3">ET3784</strain>
    </source>
</reference>
<feature type="compositionally biased region" description="Low complexity" evidence="1">
    <location>
        <begin position="308"/>
        <end position="324"/>
    </location>
</feature>
<evidence type="ECO:0000256" key="1">
    <source>
        <dbReference type="SAM" id="MobiDB-lite"/>
    </source>
</evidence>
<keyword evidence="2" id="KW-0472">Membrane</keyword>
<dbReference type="Proteomes" id="UP001176059">
    <property type="component" value="Unassembled WGS sequence"/>
</dbReference>
<keyword evidence="4" id="KW-1185">Reference proteome</keyword>
<keyword evidence="2" id="KW-1133">Transmembrane helix</keyword>
<feature type="transmembrane region" description="Helical" evidence="2">
    <location>
        <begin position="255"/>
        <end position="277"/>
    </location>
</feature>
<feature type="transmembrane region" description="Helical" evidence="2">
    <location>
        <begin position="60"/>
        <end position="81"/>
    </location>
</feature>
<gene>
    <name evidence="3" type="ORF">DFJ43DRAFT_1207345</name>
</gene>
<organism evidence="3 4">
    <name type="scientific">Lentinula guzmanii</name>
    <dbReference type="NCBI Taxonomy" id="2804957"/>
    <lineage>
        <taxon>Eukaryota</taxon>
        <taxon>Fungi</taxon>
        <taxon>Dikarya</taxon>
        <taxon>Basidiomycota</taxon>
        <taxon>Agaricomycotina</taxon>
        <taxon>Agaricomycetes</taxon>
        <taxon>Agaricomycetidae</taxon>
        <taxon>Agaricales</taxon>
        <taxon>Marasmiineae</taxon>
        <taxon>Omphalotaceae</taxon>
        <taxon>Lentinula</taxon>
    </lineage>
</organism>
<feature type="transmembrane region" description="Helical" evidence="2">
    <location>
        <begin position="26"/>
        <end position="48"/>
    </location>
</feature>
<feature type="transmembrane region" description="Helical" evidence="2">
    <location>
        <begin position="176"/>
        <end position="200"/>
    </location>
</feature>
<keyword evidence="2" id="KW-0812">Transmembrane</keyword>
<evidence type="ECO:0000313" key="3">
    <source>
        <dbReference type="EMBL" id="KAJ3718594.1"/>
    </source>
</evidence>
<feature type="transmembrane region" description="Helical" evidence="2">
    <location>
        <begin position="146"/>
        <end position="170"/>
    </location>
</feature>
<feature type="compositionally biased region" description="Basic and acidic residues" evidence="1">
    <location>
        <begin position="325"/>
        <end position="345"/>
    </location>
</feature>
<evidence type="ECO:0000313" key="4">
    <source>
        <dbReference type="Proteomes" id="UP001176059"/>
    </source>
</evidence>
<feature type="transmembrane region" description="Helical" evidence="2">
    <location>
        <begin position="221"/>
        <end position="243"/>
    </location>
</feature>
<comment type="caution">
    <text evidence="3">The sequence shown here is derived from an EMBL/GenBank/DDBJ whole genome shotgun (WGS) entry which is preliminary data.</text>
</comment>
<dbReference type="EMBL" id="JANVFO010000069">
    <property type="protein sequence ID" value="KAJ3718594.1"/>
    <property type="molecule type" value="Genomic_DNA"/>
</dbReference>
<feature type="region of interest" description="Disordered" evidence="1">
    <location>
        <begin position="300"/>
        <end position="362"/>
    </location>
</feature>
<name>A0AA38MX06_9AGAR</name>
<dbReference type="AlphaFoldDB" id="A0AA38MX06"/>
<proteinExistence type="predicted"/>
<feature type="transmembrane region" description="Helical" evidence="2">
    <location>
        <begin position="111"/>
        <end position="134"/>
    </location>
</feature>
<protein>
    <submittedName>
        <fullName evidence="3">Uncharacterized protein</fullName>
    </submittedName>
</protein>
<reference evidence="3" key="1">
    <citation type="submission" date="2022-08" db="EMBL/GenBank/DDBJ databases">
        <authorList>
            <consortium name="DOE Joint Genome Institute"/>
            <person name="Min B."/>
            <person name="Sierra-Patev S."/>
            <person name="Naranjo-Ortiz M."/>
            <person name="Looney B."/>
            <person name="Konkel Z."/>
            <person name="Slot J.C."/>
            <person name="Sakamoto Y."/>
            <person name="Steenwyk J.L."/>
            <person name="Rokas A."/>
            <person name="Carro J."/>
            <person name="Camarero S."/>
            <person name="Ferreira P."/>
            <person name="Molpeceres G."/>
            <person name="Ruiz-duenas F.J."/>
            <person name="Serrano A."/>
            <person name="Henrissat B."/>
            <person name="Drula E."/>
            <person name="Hughes K.W."/>
            <person name="Mata J.L."/>
            <person name="Ishikawa N.K."/>
            <person name="Vargas-Isla R."/>
            <person name="Ushijima S."/>
            <person name="Smith C.A."/>
            <person name="Ahrendt S."/>
            <person name="Andreopoulos W."/>
            <person name="He G."/>
            <person name="LaButti K."/>
            <person name="Lipzen A."/>
            <person name="Ng V."/>
            <person name="Riley R."/>
            <person name="Sandor L."/>
            <person name="Barry K."/>
            <person name="Martinez A.T."/>
            <person name="Xiao Y."/>
            <person name="Gibbons J.G."/>
            <person name="Terashima K."/>
            <person name="Hibbett D.S."/>
            <person name="Grigoriev I.V."/>
        </authorList>
    </citation>
    <scope>NUCLEOTIDE SEQUENCE</scope>
    <source>
        <strain evidence="3">ET3784</strain>
    </source>
</reference>
<evidence type="ECO:0000256" key="2">
    <source>
        <dbReference type="SAM" id="Phobius"/>
    </source>
</evidence>
<accession>A0AA38MX06</accession>